<protein>
    <submittedName>
        <fullName evidence="2">Putative F-box domain-containing protein</fullName>
    </submittedName>
</protein>
<dbReference type="PANTHER" id="PTHR31672">
    <property type="entry name" value="BNACNNG10540D PROTEIN"/>
    <property type="match status" value="1"/>
</dbReference>
<dbReference type="NCBIfam" id="TIGR01640">
    <property type="entry name" value="F_box_assoc_1"/>
    <property type="match status" value="1"/>
</dbReference>
<dbReference type="SUPFAM" id="SSF81383">
    <property type="entry name" value="F-box domain"/>
    <property type="match status" value="1"/>
</dbReference>
<dbReference type="CDD" id="cd22157">
    <property type="entry name" value="F-box_AtFBW1-like"/>
    <property type="match status" value="1"/>
</dbReference>
<accession>A0A2P6P4F2</accession>
<dbReference type="Gramene" id="PRQ16793">
    <property type="protein sequence ID" value="PRQ16793"/>
    <property type="gene ID" value="RchiOBHm_Chr7g0188081"/>
</dbReference>
<organism evidence="2 3">
    <name type="scientific">Rosa chinensis</name>
    <name type="common">China rose</name>
    <dbReference type="NCBI Taxonomy" id="74649"/>
    <lineage>
        <taxon>Eukaryota</taxon>
        <taxon>Viridiplantae</taxon>
        <taxon>Streptophyta</taxon>
        <taxon>Embryophyta</taxon>
        <taxon>Tracheophyta</taxon>
        <taxon>Spermatophyta</taxon>
        <taxon>Magnoliopsida</taxon>
        <taxon>eudicotyledons</taxon>
        <taxon>Gunneridae</taxon>
        <taxon>Pentapetalae</taxon>
        <taxon>rosids</taxon>
        <taxon>fabids</taxon>
        <taxon>Rosales</taxon>
        <taxon>Rosaceae</taxon>
        <taxon>Rosoideae</taxon>
        <taxon>Rosoideae incertae sedis</taxon>
        <taxon>Rosa</taxon>
    </lineage>
</organism>
<dbReference type="Proteomes" id="UP000238479">
    <property type="component" value="Chromosome 7"/>
</dbReference>
<dbReference type="AlphaFoldDB" id="A0A2P6P4F2"/>
<dbReference type="Pfam" id="PF07734">
    <property type="entry name" value="FBA_1"/>
    <property type="match status" value="1"/>
</dbReference>
<sequence>MEYLPQDLIYEIVLRLPVKGLIRFSFVSKLWKAVIYSKDFIKEHQQRRSINNSKKDFTLIRHGVQSGDFHHFYAASFSADTLEEEQQIEHPIYSLEEEYGLGLHTRIITVCHGLVLLGVLCRKATSNYVHLYVWNPVIAKHRYISQPIWPEGEDSHFTYGIGYHCDEDDLKVLVLRQTGRRPIWKIQFIVCSVATGQWKRITKLPPSNLQVNIFCYYNMVSLSDSRVAWLMADVDYMDLYHVVTFDLVKEEYNTYRVPISIRGPGAITLMELGGFLCFRHGQNIWFMKDSSWSTEPIPLNNSRPLFFDGERFLLSRFSGDHKELFWYNIKTQDHQHVTRTGDYAGSFDGATTQTAFICGGNLRFLLDGQPDLYAYFCRP</sequence>
<comment type="caution">
    <text evidence="2">The sequence shown here is derived from an EMBL/GenBank/DDBJ whole genome shotgun (WGS) entry which is preliminary data.</text>
</comment>
<proteinExistence type="predicted"/>
<reference evidence="2 3" key="1">
    <citation type="journal article" date="2018" name="Nat. Genet.">
        <title>The Rosa genome provides new insights in the design of modern roses.</title>
        <authorList>
            <person name="Bendahmane M."/>
        </authorList>
    </citation>
    <scope>NUCLEOTIDE SEQUENCE [LARGE SCALE GENOMIC DNA]</scope>
    <source>
        <strain evidence="3">cv. Old Blush</strain>
    </source>
</reference>
<dbReference type="InterPro" id="IPR017451">
    <property type="entry name" value="F-box-assoc_interact_dom"/>
</dbReference>
<dbReference type="SMART" id="SM00256">
    <property type="entry name" value="FBOX"/>
    <property type="match status" value="1"/>
</dbReference>
<dbReference type="PROSITE" id="PS50181">
    <property type="entry name" value="FBOX"/>
    <property type="match status" value="1"/>
</dbReference>
<name>A0A2P6P4F2_ROSCH</name>
<dbReference type="STRING" id="74649.A0A2P6P4F2"/>
<evidence type="ECO:0000313" key="2">
    <source>
        <dbReference type="EMBL" id="PRQ16793.1"/>
    </source>
</evidence>
<feature type="domain" description="F-box" evidence="1">
    <location>
        <begin position="1"/>
        <end position="44"/>
    </location>
</feature>
<dbReference type="EMBL" id="PDCK01000045">
    <property type="protein sequence ID" value="PRQ16793.1"/>
    <property type="molecule type" value="Genomic_DNA"/>
</dbReference>
<dbReference type="InterPro" id="IPR036047">
    <property type="entry name" value="F-box-like_dom_sf"/>
</dbReference>
<evidence type="ECO:0000259" key="1">
    <source>
        <dbReference type="PROSITE" id="PS50181"/>
    </source>
</evidence>
<dbReference type="InterPro" id="IPR001810">
    <property type="entry name" value="F-box_dom"/>
</dbReference>
<dbReference type="OrthoDB" id="1077884at2759"/>
<dbReference type="InterPro" id="IPR006527">
    <property type="entry name" value="F-box-assoc_dom_typ1"/>
</dbReference>
<evidence type="ECO:0000313" key="3">
    <source>
        <dbReference type="Proteomes" id="UP000238479"/>
    </source>
</evidence>
<dbReference type="Gene3D" id="1.20.1280.50">
    <property type="match status" value="1"/>
</dbReference>
<dbReference type="Pfam" id="PF00646">
    <property type="entry name" value="F-box"/>
    <property type="match status" value="1"/>
</dbReference>
<dbReference type="InterPro" id="IPR050796">
    <property type="entry name" value="SCF_F-box_component"/>
</dbReference>
<keyword evidence="3" id="KW-1185">Reference proteome</keyword>
<gene>
    <name evidence="2" type="ORF">RchiOBHm_Chr7g0188081</name>
</gene>
<dbReference type="PANTHER" id="PTHR31672:SF13">
    <property type="entry name" value="F-BOX PROTEIN CPR30-LIKE"/>
    <property type="match status" value="1"/>
</dbReference>